<keyword evidence="3 8" id="KW-0812">Transmembrane</keyword>
<dbReference type="SUPFAM" id="SSF161098">
    <property type="entry name" value="MetI-like"/>
    <property type="match status" value="1"/>
</dbReference>
<dbReference type="SUPFAM" id="SSF52540">
    <property type="entry name" value="P-loop containing nucleoside triphosphate hydrolases"/>
    <property type="match status" value="1"/>
</dbReference>
<dbReference type="CDD" id="cd06261">
    <property type="entry name" value="TM_PBP2"/>
    <property type="match status" value="1"/>
</dbReference>
<feature type="transmembrane region" description="Helical" evidence="8">
    <location>
        <begin position="132"/>
        <end position="154"/>
    </location>
</feature>
<dbReference type="NCBIfam" id="TIGR02141">
    <property type="entry name" value="modB_ABC"/>
    <property type="match status" value="1"/>
</dbReference>
<feature type="domain" description="ABC transmembrane type-1" evidence="10">
    <location>
        <begin position="8"/>
        <end position="209"/>
    </location>
</feature>
<feature type="domain" description="ABC transporter" evidence="9">
    <location>
        <begin position="263"/>
        <end position="498"/>
    </location>
</feature>
<reference evidence="11 12" key="1">
    <citation type="submission" date="2020-10" db="EMBL/GenBank/DDBJ databases">
        <authorList>
            <person name="Castelo-Branco R."/>
            <person name="Eusebio N."/>
            <person name="Adriana R."/>
            <person name="Vieira A."/>
            <person name="Brugerolle De Fraissinette N."/>
            <person name="Rezende De Castro R."/>
            <person name="Schneider M.P."/>
            <person name="Vasconcelos V."/>
            <person name="Leao P.N."/>
        </authorList>
    </citation>
    <scope>NUCLEOTIDE SEQUENCE [LARGE SCALE GENOMIC DNA]</scope>
    <source>
        <strain evidence="11 12">LEGE 00031</strain>
    </source>
</reference>
<proteinExistence type="inferred from homology"/>
<dbReference type="PROSITE" id="PS50893">
    <property type="entry name" value="ABC_TRANSPORTER_2"/>
    <property type="match status" value="1"/>
</dbReference>
<gene>
    <name evidence="11" type="primary">modB</name>
    <name evidence="11" type="ORF">IQ217_16325</name>
</gene>
<dbReference type="PANTHER" id="PTHR43514:SF1">
    <property type="entry name" value="SULFATE_THIOSULFATE IMPORT ATP-BINDING PROTEIN CYSA"/>
    <property type="match status" value="1"/>
</dbReference>
<dbReference type="InterPro" id="IPR027417">
    <property type="entry name" value="P-loop_NTPase"/>
</dbReference>
<keyword evidence="7 8" id="KW-0472">Membrane</keyword>
<keyword evidence="6 8" id="KW-1133">Transmembrane helix</keyword>
<dbReference type="InterPro" id="IPR017871">
    <property type="entry name" value="ABC_transporter-like_CS"/>
</dbReference>
<feature type="transmembrane region" description="Helical" evidence="8">
    <location>
        <begin position="88"/>
        <end position="111"/>
    </location>
</feature>
<comment type="caution">
    <text evidence="11">The sequence shown here is derived from an EMBL/GenBank/DDBJ whole genome shotgun (WGS) entry which is preliminary data.</text>
</comment>
<dbReference type="Gene3D" id="3.40.50.300">
    <property type="entry name" value="P-loop containing nucleotide triphosphate hydrolases"/>
    <property type="match status" value="1"/>
</dbReference>
<accession>A0ABR9VVJ7</accession>
<feature type="transmembrane region" description="Helical" evidence="8">
    <location>
        <begin position="46"/>
        <end position="68"/>
    </location>
</feature>
<evidence type="ECO:0000256" key="1">
    <source>
        <dbReference type="ARBA" id="ARBA00004141"/>
    </source>
</evidence>
<dbReference type="InterPro" id="IPR035906">
    <property type="entry name" value="MetI-like_sf"/>
</dbReference>
<evidence type="ECO:0000256" key="2">
    <source>
        <dbReference type="ARBA" id="ARBA00022505"/>
    </source>
</evidence>
<evidence type="ECO:0000256" key="7">
    <source>
        <dbReference type="ARBA" id="ARBA00023136"/>
    </source>
</evidence>
<dbReference type="InterPro" id="IPR003439">
    <property type="entry name" value="ABC_transporter-like_ATP-bd"/>
</dbReference>
<dbReference type="InterPro" id="IPR000515">
    <property type="entry name" value="MetI-like"/>
</dbReference>
<keyword evidence="12" id="KW-1185">Reference proteome</keyword>
<dbReference type="SMART" id="SM00382">
    <property type="entry name" value="AAA"/>
    <property type="match status" value="1"/>
</dbReference>
<dbReference type="InterPro" id="IPR003593">
    <property type="entry name" value="AAA+_ATPase"/>
</dbReference>
<evidence type="ECO:0000256" key="4">
    <source>
        <dbReference type="ARBA" id="ARBA00022741"/>
    </source>
</evidence>
<evidence type="ECO:0000256" key="8">
    <source>
        <dbReference type="RuleBase" id="RU363032"/>
    </source>
</evidence>
<dbReference type="PROSITE" id="PS50928">
    <property type="entry name" value="ABC_TM1"/>
    <property type="match status" value="1"/>
</dbReference>
<organism evidence="11 12">
    <name type="scientific">Synechocystis salina LEGE 00031</name>
    <dbReference type="NCBI Taxonomy" id="1828736"/>
    <lineage>
        <taxon>Bacteria</taxon>
        <taxon>Bacillati</taxon>
        <taxon>Cyanobacteriota</taxon>
        <taxon>Cyanophyceae</taxon>
        <taxon>Synechococcales</taxon>
        <taxon>Merismopediaceae</taxon>
        <taxon>Synechocystis</taxon>
    </lineage>
</organism>
<dbReference type="Pfam" id="PF00005">
    <property type="entry name" value="ABC_tran"/>
    <property type="match status" value="1"/>
</dbReference>
<feature type="transmembrane region" description="Helical" evidence="8">
    <location>
        <begin position="193"/>
        <end position="214"/>
    </location>
</feature>
<evidence type="ECO:0000256" key="3">
    <source>
        <dbReference type="ARBA" id="ARBA00022692"/>
    </source>
</evidence>
<keyword evidence="4" id="KW-0547">Nucleotide-binding</keyword>
<feature type="transmembrane region" description="Helical" evidence="8">
    <location>
        <begin position="15"/>
        <end position="34"/>
    </location>
</feature>
<dbReference type="PANTHER" id="PTHR43514">
    <property type="entry name" value="ABC TRANSPORTER I FAMILY MEMBER 10"/>
    <property type="match status" value="1"/>
</dbReference>
<dbReference type="PROSITE" id="PS00211">
    <property type="entry name" value="ABC_TRANSPORTER_1"/>
    <property type="match status" value="1"/>
</dbReference>
<evidence type="ECO:0000313" key="12">
    <source>
        <dbReference type="Proteomes" id="UP000658720"/>
    </source>
</evidence>
<dbReference type="InterPro" id="IPR050334">
    <property type="entry name" value="Molybdenum_import_ModC"/>
</dbReference>
<evidence type="ECO:0000256" key="5">
    <source>
        <dbReference type="ARBA" id="ARBA00022840"/>
    </source>
</evidence>
<dbReference type="Gene3D" id="1.10.3720.10">
    <property type="entry name" value="MetI-like"/>
    <property type="match status" value="1"/>
</dbReference>
<sequence length="625" mass="69388">MVTELTPLWISLKTAGLATIATFILGITAAYWMLGTQSPWKLVIESIFIAPLILPPTVVGFLLLLLFGKNGPVGKLTAELGFTIVFTWYAAVVTATVVSFPLMYKTALGAFEQVDRHLLQVAQTLGASKRYIFWRVLLPLSIPGIVAGTTLAFARSLGEFGATLMLAGNIPGQTQTIPMAIYFATEAGAMQEAWLWVSIILSLSLSGIVAANMWQNHYETRVQGRHSPVIASSPSAHPSIGAVTVSQQEPGQSLPFCYPEQRKNAPGIEVKLQKQLAQFTLDVAFTAQGETVGLLGASGSGKTMTLRCLAGVETPTQGRIILNGRTLFDSQRNINVPSHERKVGLVLQNYALFPHLTVAENIAFGLRHLPAHRRSIRVRQQLLLVNLEKMGDRYPHQLSGGQQQRVALARALAPEPDILLLDEPFSALDTHLRHELEKQLLKTLASYQGFTLFVSHNLEEAYRLCQKLLVLNQGKLVATGDKQAVFDHPNTLTIAQLTGCKNYSPIQPIDRHTVWALDWQCTLQTMAPVSSSQTHIGVRAHQIRFLDSFDQEHSPINTFPGWVVWTSETPHRMTVYLKLGKPPLNEDDYHLQAEVFKEKWEILRQRPQPWPVCLEPRRLMLLHPG</sequence>
<dbReference type="Pfam" id="PF00528">
    <property type="entry name" value="BPD_transp_1"/>
    <property type="match status" value="1"/>
</dbReference>
<comment type="subcellular location">
    <subcellularLocation>
        <location evidence="8">Cell membrane</location>
        <topology evidence="8">Multi-pass membrane protein</topology>
    </subcellularLocation>
    <subcellularLocation>
        <location evidence="1">Membrane</location>
        <topology evidence="1">Multi-pass membrane protein</topology>
    </subcellularLocation>
</comment>
<evidence type="ECO:0000259" key="9">
    <source>
        <dbReference type="PROSITE" id="PS50893"/>
    </source>
</evidence>
<evidence type="ECO:0000313" key="11">
    <source>
        <dbReference type="EMBL" id="MBE9255373.1"/>
    </source>
</evidence>
<evidence type="ECO:0000256" key="6">
    <source>
        <dbReference type="ARBA" id="ARBA00022989"/>
    </source>
</evidence>
<keyword evidence="5" id="KW-0067">ATP-binding</keyword>
<protein>
    <submittedName>
        <fullName evidence="11">Molybdate ABC transporter permease subunit</fullName>
    </submittedName>
</protein>
<keyword evidence="2" id="KW-0500">Molybdenum</keyword>
<dbReference type="Proteomes" id="UP000658720">
    <property type="component" value="Unassembled WGS sequence"/>
</dbReference>
<name>A0ABR9VVJ7_9SYNC</name>
<dbReference type="EMBL" id="JADEVV010000060">
    <property type="protein sequence ID" value="MBE9255373.1"/>
    <property type="molecule type" value="Genomic_DNA"/>
</dbReference>
<dbReference type="InterPro" id="IPR011867">
    <property type="entry name" value="ModB_ABC"/>
</dbReference>
<dbReference type="RefSeq" id="WP_194020762.1">
    <property type="nucleotide sequence ID" value="NZ_JADEVV010000060.1"/>
</dbReference>
<evidence type="ECO:0000259" key="10">
    <source>
        <dbReference type="PROSITE" id="PS50928"/>
    </source>
</evidence>
<keyword evidence="8" id="KW-0813">Transport</keyword>
<comment type="similarity">
    <text evidence="8">Belongs to the binding-protein-dependent transport system permease family.</text>
</comment>